<organism evidence="1 2">
    <name type="scientific">Oceanobacillus polygoni</name>
    <dbReference type="NCBI Taxonomy" id="1235259"/>
    <lineage>
        <taxon>Bacteria</taxon>
        <taxon>Bacillati</taxon>
        <taxon>Bacillota</taxon>
        <taxon>Bacilli</taxon>
        <taxon>Bacillales</taxon>
        <taxon>Bacillaceae</taxon>
        <taxon>Oceanobacillus</taxon>
    </lineage>
</organism>
<dbReference type="RefSeq" id="WP_245347895.1">
    <property type="nucleotide sequence ID" value="NZ_JAGGMB010000024.1"/>
</dbReference>
<dbReference type="GO" id="GO:0043937">
    <property type="term" value="P:regulation of sporulation"/>
    <property type="evidence" value="ECO:0007669"/>
    <property type="project" value="InterPro"/>
</dbReference>
<dbReference type="InterPro" id="IPR037208">
    <property type="entry name" value="Spo0E-like_sf"/>
</dbReference>
<protein>
    <recommendedName>
        <fullName evidence="3">Spo0E like sporulation regulatory protein</fullName>
    </recommendedName>
</protein>
<keyword evidence="2" id="KW-1185">Reference proteome</keyword>
<sequence>MDTDELVKGINQMRKSLISIAKETGLNSNETLYCSKELDELITRYQKLKMKNKQEFVQKSCITQ</sequence>
<dbReference type="PANTHER" id="PTHR41263">
    <property type="entry name" value="ASPARTYL-PHOSPHATE PHOSPHATASE YISI"/>
    <property type="match status" value="1"/>
</dbReference>
<dbReference type="Proteomes" id="UP001138793">
    <property type="component" value="Unassembled WGS sequence"/>
</dbReference>
<dbReference type="InterPro" id="IPR036638">
    <property type="entry name" value="HLH_DNA-bd_sf"/>
</dbReference>
<reference evidence="1" key="1">
    <citation type="submission" date="2021-03" db="EMBL/GenBank/DDBJ databases">
        <title>Genomic Encyclopedia of Type Strains, Phase IV (KMG-IV): sequencing the most valuable type-strain genomes for metagenomic binning, comparative biology and taxonomic classification.</title>
        <authorList>
            <person name="Goeker M."/>
        </authorList>
    </citation>
    <scope>NUCLEOTIDE SEQUENCE</scope>
    <source>
        <strain evidence="1">DSM 107338</strain>
    </source>
</reference>
<name>A0A9X1CDN2_9BACI</name>
<proteinExistence type="predicted"/>
<evidence type="ECO:0008006" key="3">
    <source>
        <dbReference type="Google" id="ProtNLM"/>
    </source>
</evidence>
<dbReference type="Pfam" id="PF09388">
    <property type="entry name" value="SpoOE-like"/>
    <property type="match status" value="1"/>
</dbReference>
<gene>
    <name evidence="1" type="ORF">J2Z64_004268</name>
</gene>
<dbReference type="InterPro" id="IPR053028">
    <property type="entry name" value="Spo0E-like_phosphatase"/>
</dbReference>
<dbReference type="PANTHER" id="PTHR41263:SF1">
    <property type="entry name" value="ASPARTYL-PHOSPHATE PHOSPHATASE YISI"/>
    <property type="match status" value="1"/>
</dbReference>
<dbReference type="AlphaFoldDB" id="A0A9X1CDN2"/>
<dbReference type="Gene3D" id="4.10.280.10">
    <property type="entry name" value="Helix-loop-helix DNA-binding domain"/>
    <property type="match status" value="1"/>
</dbReference>
<dbReference type="GO" id="GO:0046983">
    <property type="term" value="F:protein dimerization activity"/>
    <property type="evidence" value="ECO:0007669"/>
    <property type="project" value="InterPro"/>
</dbReference>
<dbReference type="InterPro" id="IPR018540">
    <property type="entry name" value="Spo0E-like"/>
</dbReference>
<evidence type="ECO:0000313" key="2">
    <source>
        <dbReference type="Proteomes" id="UP001138793"/>
    </source>
</evidence>
<comment type="caution">
    <text evidence="1">The sequence shown here is derived from an EMBL/GenBank/DDBJ whole genome shotgun (WGS) entry which is preliminary data.</text>
</comment>
<evidence type="ECO:0000313" key="1">
    <source>
        <dbReference type="EMBL" id="MBP2079959.1"/>
    </source>
</evidence>
<dbReference type="EMBL" id="JAGGMB010000024">
    <property type="protein sequence ID" value="MBP2079959.1"/>
    <property type="molecule type" value="Genomic_DNA"/>
</dbReference>
<accession>A0A9X1CDN2</accession>
<dbReference type="SUPFAM" id="SSF140500">
    <property type="entry name" value="BAS1536-like"/>
    <property type="match status" value="1"/>
</dbReference>